<comment type="similarity">
    <text evidence="6">Belongs to the class I-like SAM-binding methyltransferase superfamily. RNA M5U methyltransferase family.</text>
</comment>
<comment type="caution">
    <text evidence="6">Lacks conserved residue(s) required for the propagation of feature annotation.</text>
</comment>
<dbReference type="PANTHER" id="PTHR45904:SF2">
    <property type="entry name" value="TRNA (URACIL-5-)-METHYLTRANSFERASE HOMOLOG A"/>
    <property type="match status" value="1"/>
</dbReference>
<dbReference type="GO" id="GO:0003723">
    <property type="term" value="F:RNA binding"/>
    <property type="evidence" value="ECO:0007669"/>
    <property type="project" value="TreeGrafter"/>
</dbReference>
<reference evidence="9" key="1">
    <citation type="submission" date="2016-06" db="UniProtKB">
        <authorList>
            <consortium name="WormBaseParasite"/>
        </authorList>
    </citation>
    <scope>IDENTIFICATION</scope>
</reference>
<evidence type="ECO:0000256" key="4">
    <source>
        <dbReference type="ARBA" id="ARBA00033763"/>
    </source>
</evidence>
<dbReference type="GO" id="GO:0006396">
    <property type="term" value="P:RNA processing"/>
    <property type="evidence" value="ECO:0007669"/>
    <property type="project" value="InterPro"/>
</dbReference>
<feature type="active site" description="Nucleophile" evidence="6">
    <location>
        <position position="78"/>
    </location>
</feature>
<evidence type="ECO:0000313" key="9">
    <source>
        <dbReference type="WBParaSite" id="ECPE_0001706901-mRNA-1"/>
    </source>
</evidence>
<dbReference type="EC" id="2.1.1.35" evidence="4"/>
<evidence type="ECO:0000256" key="3">
    <source>
        <dbReference type="ARBA" id="ARBA00022691"/>
    </source>
</evidence>
<protein>
    <recommendedName>
        <fullName evidence="4">tRNA (uracil(54)-C(5))-methyltransferase</fullName>
        <ecNumber evidence="4">2.1.1.35</ecNumber>
    </recommendedName>
</protein>
<keyword evidence="3 6" id="KW-0949">S-adenosyl-L-methionine</keyword>
<dbReference type="PANTHER" id="PTHR45904">
    <property type="entry name" value="TRNA (URACIL-5-)-METHYLTRANSFERASE"/>
    <property type="match status" value="1"/>
</dbReference>
<evidence type="ECO:0000256" key="6">
    <source>
        <dbReference type="PROSITE-ProRule" id="PRU01024"/>
    </source>
</evidence>
<dbReference type="InterPro" id="IPR045850">
    <property type="entry name" value="TRM2_met"/>
</dbReference>
<evidence type="ECO:0000256" key="2">
    <source>
        <dbReference type="ARBA" id="ARBA00022679"/>
    </source>
</evidence>
<feature type="binding site" evidence="6">
    <location>
        <position position="50"/>
    </location>
    <ligand>
        <name>S-adenosyl-L-methionine</name>
        <dbReference type="ChEBI" id="CHEBI:59789"/>
    </ligand>
</feature>
<dbReference type="OrthoDB" id="10250660at2759"/>
<comment type="catalytic activity">
    <reaction evidence="5">
        <text>uridine(54) in tRNA + S-adenosyl-L-methionine = 5-methyluridine(54) in tRNA + S-adenosyl-L-homocysteine + H(+)</text>
        <dbReference type="Rhea" id="RHEA:42712"/>
        <dbReference type="Rhea" id="RHEA-COMP:10167"/>
        <dbReference type="Rhea" id="RHEA-COMP:10193"/>
        <dbReference type="ChEBI" id="CHEBI:15378"/>
        <dbReference type="ChEBI" id="CHEBI:57856"/>
        <dbReference type="ChEBI" id="CHEBI:59789"/>
        <dbReference type="ChEBI" id="CHEBI:65315"/>
        <dbReference type="ChEBI" id="CHEBI:74447"/>
        <dbReference type="EC" id="2.1.1.35"/>
    </reaction>
    <physiologicalReaction direction="left-to-right" evidence="5">
        <dbReference type="Rhea" id="RHEA:42713"/>
    </physiologicalReaction>
</comment>
<dbReference type="PROSITE" id="PS01231">
    <property type="entry name" value="TRMA_2"/>
    <property type="match status" value="1"/>
</dbReference>
<dbReference type="WBParaSite" id="ECPE_0001706901-mRNA-1">
    <property type="protein sequence ID" value="ECPE_0001706901-mRNA-1"/>
    <property type="gene ID" value="ECPE_0001706901"/>
</dbReference>
<dbReference type="SUPFAM" id="SSF53335">
    <property type="entry name" value="S-adenosyl-L-methionine-dependent methyltransferases"/>
    <property type="match status" value="1"/>
</dbReference>
<dbReference type="Gene3D" id="3.40.50.150">
    <property type="entry name" value="Vaccinia Virus protein VP39"/>
    <property type="match status" value="1"/>
</dbReference>
<dbReference type="AlphaFoldDB" id="A0A183BCU0"/>
<dbReference type="PROSITE" id="PS51687">
    <property type="entry name" value="SAM_MT_RNA_M5U"/>
    <property type="match status" value="1"/>
</dbReference>
<evidence type="ECO:0000256" key="5">
    <source>
        <dbReference type="ARBA" id="ARBA00047278"/>
    </source>
</evidence>
<keyword evidence="1 6" id="KW-0489">Methyltransferase</keyword>
<accession>A0A183BCU0</accession>
<organism evidence="9">
    <name type="scientific">Echinostoma caproni</name>
    <dbReference type="NCBI Taxonomy" id="27848"/>
    <lineage>
        <taxon>Eukaryota</taxon>
        <taxon>Metazoa</taxon>
        <taxon>Spiralia</taxon>
        <taxon>Lophotrochozoa</taxon>
        <taxon>Platyhelminthes</taxon>
        <taxon>Trematoda</taxon>
        <taxon>Digenea</taxon>
        <taxon>Plagiorchiida</taxon>
        <taxon>Echinostomata</taxon>
        <taxon>Echinostomatoidea</taxon>
        <taxon>Echinostomatidae</taxon>
        <taxon>Echinostoma</taxon>
    </lineage>
</organism>
<dbReference type="InterPro" id="IPR029063">
    <property type="entry name" value="SAM-dependent_MTases_sf"/>
</dbReference>
<proteinExistence type="inferred from homology"/>
<dbReference type="GO" id="GO:0030697">
    <property type="term" value="F:tRNA (uracil(54)-C5)-methyltransferase activity, S-adenosyl methionine-dependent"/>
    <property type="evidence" value="ECO:0007669"/>
    <property type="project" value="UniProtKB-EC"/>
</dbReference>
<dbReference type="GO" id="GO:0032259">
    <property type="term" value="P:methylation"/>
    <property type="evidence" value="ECO:0007669"/>
    <property type="project" value="UniProtKB-KW"/>
</dbReference>
<evidence type="ECO:0000256" key="1">
    <source>
        <dbReference type="ARBA" id="ARBA00022603"/>
    </source>
</evidence>
<keyword evidence="2 6" id="KW-0808">Transferase</keyword>
<gene>
    <name evidence="7" type="ORF">ECPE_LOCUS17025</name>
</gene>
<dbReference type="Proteomes" id="UP000272942">
    <property type="component" value="Unassembled WGS sequence"/>
</dbReference>
<keyword evidence="8" id="KW-1185">Reference proteome</keyword>
<dbReference type="InterPro" id="IPR030391">
    <property type="entry name" value="MeTrfase_TrmA_CS"/>
</dbReference>
<dbReference type="EMBL" id="UZAN01067101">
    <property type="protein sequence ID" value="VDP94301.1"/>
    <property type="molecule type" value="Genomic_DNA"/>
</dbReference>
<evidence type="ECO:0000313" key="7">
    <source>
        <dbReference type="EMBL" id="VDP94301.1"/>
    </source>
</evidence>
<evidence type="ECO:0000313" key="8">
    <source>
        <dbReference type="Proteomes" id="UP000272942"/>
    </source>
</evidence>
<name>A0A183BCU0_9TREM</name>
<sequence>MVPSAVADAKENMALNGVKNVQFYANKAEDVIRDVINSLSKECDITVVVDPPRAGLHTSVIQALRYCTRLRRVIFVSCNLEAATHNFVEFARPTSNRFRGSPFIPVFTKAVDLFPQTRHVEALILLERVPEASKQKEQKS</sequence>
<dbReference type="Pfam" id="PF05958">
    <property type="entry name" value="tRNA_U5-meth_tr"/>
    <property type="match status" value="1"/>
</dbReference>
<reference evidence="7 8" key="2">
    <citation type="submission" date="2018-11" db="EMBL/GenBank/DDBJ databases">
        <authorList>
            <consortium name="Pathogen Informatics"/>
        </authorList>
    </citation>
    <scope>NUCLEOTIDE SEQUENCE [LARGE SCALE GENOMIC DNA]</scope>
    <source>
        <strain evidence="7 8">Egypt</strain>
    </source>
</reference>
<dbReference type="InterPro" id="IPR010280">
    <property type="entry name" value="U5_MeTrfase_fam"/>
</dbReference>